<dbReference type="GeneID" id="17323113"/>
<evidence type="ECO:0000313" key="3">
    <source>
        <dbReference type="Proteomes" id="UP000012073"/>
    </source>
</evidence>
<dbReference type="EMBL" id="HG001735">
    <property type="protein sequence ID" value="CDF35565.1"/>
    <property type="molecule type" value="Genomic_DNA"/>
</dbReference>
<proteinExistence type="predicted"/>
<sequence>MRGREDVLCGGRAEIYHYSNTPQYEQRPTEPYCCTHNNHSSLDVSVFSERKGNTTASLEERELTVSCGNPEIPAA</sequence>
<organism evidence="2 3">
    <name type="scientific">Chondrus crispus</name>
    <name type="common">Carrageen Irish moss</name>
    <name type="synonym">Polymorpha crispa</name>
    <dbReference type="NCBI Taxonomy" id="2769"/>
    <lineage>
        <taxon>Eukaryota</taxon>
        <taxon>Rhodophyta</taxon>
        <taxon>Florideophyceae</taxon>
        <taxon>Rhodymeniophycidae</taxon>
        <taxon>Gigartinales</taxon>
        <taxon>Gigartinaceae</taxon>
        <taxon>Chondrus</taxon>
    </lineage>
</organism>
<gene>
    <name evidence="2" type="ORF">CHC_T00004090001</name>
</gene>
<feature type="region of interest" description="Disordered" evidence="1">
    <location>
        <begin position="55"/>
        <end position="75"/>
    </location>
</feature>
<dbReference type="Proteomes" id="UP000012073">
    <property type="component" value="Unassembled WGS sequence"/>
</dbReference>
<keyword evidence="3" id="KW-1185">Reference proteome</keyword>
<dbReference type="Gramene" id="CDF35565">
    <property type="protein sequence ID" value="CDF35565"/>
    <property type="gene ID" value="CHC_T00004090001"/>
</dbReference>
<dbReference type="AlphaFoldDB" id="R7QDS0"/>
<evidence type="ECO:0000313" key="2">
    <source>
        <dbReference type="EMBL" id="CDF35565.1"/>
    </source>
</evidence>
<accession>R7QDS0</accession>
<dbReference type="KEGG" id="ccp:CHC_T00004090001"/>
<name>R7QDS0_CHOCR</name>
<reference evidence="3" key="1">
    <citation type="journal article" date="2013" name="Proc. Natl. Acad. Sci. U.S.A.">
        <title>Genome structure and metabolic features in the red seaweed Chondrus crispus shed light on evolution of the Archaeplastida.</title>
        <authorList>
            <person name="Collen J."/>
            <person name="Porcel B."/>
            <person name="Carre W."/>
            <person name="Ball S.G."/>
            <person name="Chaparro C."/>
            <person name="Tonon T."/>
            <person name="Barbeyron T."/>
            <person name="Michel G."/>
            <person name="Noel B."/>
            <person name="Valentin K."/>
            <person name="Elias M."/>
            <person name="Artiguenave F."/>
            <person name="Arun A."/>
            <person name="Aury J.M."/>
            <person name="Barbosa-Neto J.F."/>
            <person name="Bothwell J.H."/>
            <person name="Bouget F.Y."/>
            <person name="Brillet L."/>
            <person name="Cabello-Hurtado F."/>
            <person name="Capella-Gutierrez S."/>
            <person name="Charrier B."/>
            <person name="Cladiere L."/>
            <person name="Cock J.M."/>
            <person name="Coelho S.M."/>
            <person name="Colleoni C."/>
            <person name="Czjzek M."/>
            <person name="Da Silva C."/>
            <person name="Delage L."/>
            <person name="Denoeud F."/>
            <person name="Deschamps P."/>
            <person name="Dittami S.M."/>
            <person name="Gabaldon T."/>
            <person name="Gachon C.M."/>
            <person name="Groisillier A."/>
            <person name="Herve C."/>
            <person name="Jabbari K."/>
            <person name="Katinka M."/>
            <person name="Kloareg B."/>
            <person name="Kowalczyk N."/>
            <person name="Labadie K."/>
            <person name="Leblanc C."/>
            <person name="Lopez P.J."/>
            <person name="McLachlan D.H."/>
            <person name="Meslet-Cladiere L."/>
            <person name="Moustafa A."/>
            <person name="Nehr Z."/>
            <person name="Nyvall Collen P."/>
            <person name="Panaud O."/>
            <person name="Partensky F."/>
            <person name="Poulain J."/>
            <person name="Rensing S.A."/>
            <person name="Rousvoal S."/>
            <person name="Samson G."/>
            <person name="Symeonidi A."/>
            <person name="Weissenbach J."/>
            <person name="Zambounis A."/>
            <person name="Wincker P."/>
            <person name="Boyen C."/>
        </authorList>
    </citation>
    <scope>NUCLEOTIDE SEQUENCE [LARGE SCALE GENOMIC DNA]</scope>
    <source>
        <strain evidence="3">cv. Stackhouse</strain>
    </source>
</reference>
<dbReference type="RefSeq" id="XP_005715384.1">
    <property type="nucleotide sequence ID" value="XM_005715327.1"/>
</dbReference>
<protein>
    <submittedName>
        <fullName evidence="2">Uncharacterized protein</fullName>
    </submittedName>
</protein>
<evidence type="ECO:0000256" key="1">
    <source>
        <dbReference type="SAM" id="MobiDB-lite"/>
    </source>
</evidence>